<dbReference type="PANTHER" id="PTHR23231:SF17">
    <property type="entry name" value="BTB DOMAIN-CONTAINING PROTEIN"/>
    <property type="match status" value="1"/>
</dbReference>
<evidence type="ECO:0000313" key="3">
    <source>
        <dbReference type="Proteomes" id="UP000675881"/>
    </source>
</evidence>
<dbReference type="Pfam" id="PF00651">
    <property type="entry name" value="BTB"/>
    <property type="match status" value="1"/>
</dbReference>
<name>A0A7R8CXT1_LEPSM</name>
<dbReference type="PANTHER" id="PTHR23231">
    <property type="entry name" value="GERM CELL-LESS PROTEIN"/>
    <property type="match status" value="1"/>
</dbReference>
<dbReference type="GO" id="GO:0007281">
    <property type="term" value="P:germ cell development"/>
    <property type="evidence" value="ECO:0007669"/>
    <property type="project" value="InterPro"/>
</dbReference>
<proteinExistence type="predicted"/>
<keyword evidence="3" id="KW-1185">Reference proteome</keyword>
<sequence length="224" mass="25932">MSEDCRMLDVWRRRRLVNEQTSMTEMCGGEERKRKRIHEFDLTEYVNTRKRCKLRSTCDHIYGRLFLEGHNSDVVIRALDREWRLHKVYLEQSPYFQSMFSGSWIESSLETVELNIIDPLISSETLNTALSSLYRGEIDLEVDMLVPLLATVTLLQFHGLQLQIEALMIETMNEDTVLPYINAASTYGSFSVVETATDWLKVNLLHSLPQNLTTPLFSSNGTFN</sequence>
<accession>A0A7R8CXT1</accession>
<dbReference type="InterPro" id="IPR000210">
    <property type="entry name" value="BTB/POZ_dom"/>
</dbReference>
<dbReference type="Gene3D" id="3.30.710.10">
    <property type="entry name" value="Potassium Channel Kv1.1, Chain A"/>
    <property type="match status" value="1"/>
</dbReference>
<evidence type="ECO:0000313" key="2">
    <source>
        <dbReference type="EMBL" id="CAF2964761.1"/>
    </source>
</evidence>
<dbReference type="PROSITE" id="PS50097">
    <property type="entry name" value="BTB"/>
    <property type="match status" value="1"/>
</dbReference>
<dbReference type="EMBL" id="HG994585">
    <property type="protein sequence ID" value="CAF2964761.1"/>
    <property type="molecule type" value="Genomic_DNA"/>
</dbReference>
<keyword evidence="1" id="KW-0217">Developmental protein</keyword>
<dbReference type="AlphaFoldDB" id="A0A7R8CXT1"/>
<dbReference type="OrthoDB" id="6359943at2759"/>
<protein>
    <submittedName>
        <fullName evidence="2">BTBD13</fullName>
    </submittedName>
</protein>
<evidence type="ECO:0000256" key="1">
    <source>
        <dbReference type="ARBA" id="ARBA00022473"/>
    </source>
</evidence>
<dbReference type="InterPro" id="IPR043380">
    <property type="entry name" value="Gcl-like"/>
</dbReference>
<gene>
    <name evidence="2" type="ORF">LSAA_12553</name>
</gene>
<organism evidence="2 3">
    <name type="scientific">Lepeophtheirus salmonis</name>
    <name type="common">Salmon louse</name>
    <name type="synonym">Caligus salmonis</name>
    <dbReference type="NCBI Taxonomy" id="72036"/>
    <lineage>
        <taxon>Eukaryota</taxon>
        <taxon>Metazoa</taxon>
        <taxon>Ecdysozoa</taxon>
        <taxon>Arthropoda</taxon>
        <taxon>Crustacea</taxon>
        <taxon>Multicrustacea</taxon>
        <taxon>Hexanauplia</taxon>
        <taxon>Copepoda</taxon>
        <taxon>Siphonostomatoida</taxon>
        <taxon>Caligidae</taxon>
        <taxon>Lepeophtheirus</taxon>
    </lineage>
</organism>
<dbReference type="SUPFAM" id="SSF54695">
    <property type="entry name" value="POZ domain"/>
    <property type="match status" value="1"/>
</dbReference>
<dbReference type="SMART" id="SM00225">
    <property type="entry name" value="BTB"/>
    <property type="match status" value="1"/>
</dbReference>
<dbReference type="InterPro" id="IPR011333">
    <property type="entry name" value="SKP1/BTB/POZ_sf"/>
</dbReference>
<reference evidence="2" key="1">
    <citation type="submission" date="2021-02" db="EMBL/GenBank/DDBJ databases">
        <authorList>
            <person name="Bekaert M."/>
        </authorList>
    </citation>
    <scope>NUCLEOTIDE SEQUENCE</scope>
    <source>
        <strain evidence="2">IoA-00</strain>
    </source>
</reference>
<dbReference type="Proteomes" id="UP000675881">
    <property type="component" value="Chromosome 6"/>
</dbReference>